<dbReference type="Proteomes" id="UP001500124">
    <property type="component" value="Unassembled WGS sequence"/>
</dbReference>
<keyword evidence="2" id="KW-1185">Reference proteome</keyword>
<dbReference type="EMBL" id="BAABKC010000021">
    <property type="protein sequence ID" value="GAA5049992.1"/>
    <property type="molecule type" value="Genomic_DNA"/>
</dbReference>
<organism evidence="1 2">
    <name type="scientific">Streptomyces similanensis</name>
    <dbReference type="NCBI Taxonomy" id="1274988"/>
    <lineage>
        <taxon>Bacteria</taxon>
        <taxon>Bacillati</taxon>
        <taxon>Actinomycetota</taxon>
        <taxon>Actinomycetes</taxon>
        <taxon>Kitasatosporales</taxon>
        <taxon>Streptomycetaceae</taxon>
        <taxon>Streptomyces</taxon>
    </lineage>
</organism>
<proteinExistence type="predicted"/>
<reference evidence="2" key="1">
    <citation type="journal article" date="2019" name="Int. J. Syst. Evol. Microbiol.">
        <title>The Global Catalogue of Microorganisms (GCM) 10K type strain sequencing project: providing services to taxonomists for standard genome sequencing and annotation.</title>
        <authorList>
            <consortium name="The Broad Institute Genomics Platform"/>
            <consortium name="The Broad Institute Genome Sequencing Center for Infectious Disease"/>
            <person name="Wu L."/>
            <person name="Ma J."/>
        </authorList>
    </citation>
    <scope>NUCLEOTIDE SEQUENCE [LARGE SCALE GENOMIC DNA]</scope>
    <source>
        <strain evidence="2">JCM 18410</strain>
    </source>
</reference>
<accession>A0ABP9K4U1</accession>
<name>A0ABP9K4U1_9ACTN</name>
<gene>
    <name evidence="1" type="ORF">GCM10023336_17460</name>
</gene>
<evidence type="ECO:0000313" key="2">
    <source>
        <dbReference type="Proteomes" id="UP001500124"/>
    </source>
</evidence>
<comment type="caution">
    <text evidence="1">The sequence shown here is derived from an EMBL/GenBank/DDBJ whole genome shotgun (WGS) entry which is preliminary data.</text>
</comment>
<evidence type="ECO:0000313" key="1">
    <source>
        <dbReference type="EMBL" id="GAA5049992.1"/>
    </source>
</evidence>
<evidence type="ECO:0008006" key="3">
    <source>
        <dbReference type="Google" id="ProtNLM"/>
    </source>
</evidence>
<protein>
    <recommendedName>
        <fullName evidence="3">Secreted protein</fullName>
    </recommendedName>
</protein>
<sequence length="78" mass="8035">MTTQAPDASYWITPPSATALAVVWSGACSLLPAVPLMSGIKTSSQGTLSGSFRGSRTGACQSLHEKYVMYLASGNGLP</sequence>